<feature type="region of interest" description="Disordered" evidence="1">
    <location>
        <begin position="86"/>
        <end position="129"/>
    </location>
</feature>
<dbReference type="AlphaFoldDB" id="A0A830H692"/>
<feature type="region of interest" description="Disordered" evidence="1">
    <location>
        <begin position="1"/>
        <end position="53"/>
    </location>
</feature>
<keyword evidence="3" id="KW-1185">Reference proteome</keyword>
<evidence type="ECO:0000313" key="3">
    <source>
        <dbReference type="Proteomes" id="UP000660262"/>
    </source>
</evidence>
<proteinExistence type="predicted"/>
<name>A0A830H692_9CHLO</name>
<evidence type="ECO:0000256" key="1">
    <source>
        <dbReference type="SAM" id="MobiDB-lite"/>
    </source>
</evidence>
<feature type="compositionally biased region" description="Basic and acidic residues" evidence="1">
    <location>
        <begin position="90"/>
        <end position="105"/>
    </location>
</feature>
<sequence length="166" mass="17513">MAGLPPSFHVLDDKENRDPNVRGRARSQNSGVVQCAHSPSSAAASAFVTPTHAASTRRVNLNGATATALGASLYKSQANTAAAAAAARKPLKDITPEAYRRHIPDRPTATPEHDDDDDDERKHGIDVFDDTPVAAATKKQAHAAGAAAAKRIASKYKPVVSARMLR</sequence>
<reference evidence="2" key="1">
    <citation type="submission" date="2020-10" db="EMBL/GenBank/DDBJ databases">
        <title>Unveiling of a novel bifunctional photoreceptor, Dualchrome1, isolated from a cosmopolitan green alga.</title>
        <authorList>
            <person name="Suzuki S."/>
            <person name="Kawachi M."/>
        </authorList>
    </citation>
    <scope>NUCLEOTIDE SEQUENCE</scope>
    <source>
        <strain evidence="2">NIES 2893</strain>
    </source>
</reference>
<protein>
    <submittedName>
        <fullName evidence="2">Uncharacterized protein</fullName>
    </submittedName>
</protein>
<gene>
    <name evidence="2" type="ORF">PPROV_000149100</name>
</gene>
<feature type="compositionally biased region" description="Basic and acidic residues" evidence="1">
    <location>
        <begin position="10"/>
        <end position="21"/>
    </location>
</feature>
<comment type="caution">
    <text evidence="2">The sequence shown here is derived from an EMBL/GenBank/DDBJ whole genome shotgun (WGS) entry which is preliminary data.</text>
</comment>
<dbReference type="Proteomes" id="UP000660262">
    <property type="component" value="Unassembled WGS sequence"/>
</dbReference>
<dbReference type="EMBL" id="BNJQ01000004">
    <property type="protein sequence ID" value="GHP02736.1"/>
    <property type="molecule type" value="Genomic_DNA"/>
</dbReference>
<evidence type="ECO:0000313" key="2">
    <source>
        <dbReference type="EMBL" id="GHP02736.1"/>
    </source>
</evidence>
<organism evidence="2 3">
    <name type="scientific">Pycnococcus provasolii</name>
    <dbReference type="NCBI Taxonomy" id="41880"/>
    <lineage>
        <taxon>Eukaryota</taxon>
        <taxon>Viridiplantae</taxon>
        <taxon>Chlorophyta</taxon>
        <taxon>Pseudoscourfieldiophyceae</taxon>
        <taxon>Pseudoscourfieldiales</taxon>
        <taxon>Pycnococcaceae</taxon>
        <taxon>Pycnococcus</taxon>
    </lineage>
</organism>
<feature type="compositionally biased region" description="Low complexity" evidence="1">
    <location>
        <begin position="36"/>
        <end position="46"/>
    </location>
</feature>
<accession>A0A830H692</accession>